<gene>
    <name evidence="5" type="ORF">GCM10009789_20140</name>
</gene>
<dbReference type="InterPro" id="IPR005952">
    <property type="entry name" value="Phosphogly_mut1"/>
</dbReference>
<proteinExistence type="inferred from homology"/>
<dbReference type="InterPro" id="IPR013078">
    <property type="entry name" value="His_Pase_superF_clade-1"/>
</dbReference>
<name>A0ABN2CZ88_9ACTN</name>
<comment type="caution">
    <text evidence="5">The sequence shown here is derived from an EMBL/GenBank/DDBJ whole genome shotgun (WGS) entry which is preliminary data.</text>
</comment>
<evidence type="ECO:0000313" key="5">
    <source>
        <dbReference type="EMBL" id="GAA1566607.1"/>
    </source>
</evidence>
<dbReference type="SUPFAM" id="SSF53254">
    <property type="entry name" value="Phosphoglycerate mutase-like"/>
    <property type="match status" value="1"/>
</dbReference>
<dbReference type="Gene3D" id="3.40.50.1240">
    <property type="entry name" value="Phosphoglycerate mutase-like"/>
    <property type="match status" value="1"/>
</dbReference>
<evidence type="ECO:0000313" key="6">
    <source>
        <dbReference type="Proteomes" id="UP001500393"/>
    </source>
</evidence>
<dbReference type="Proteomes" id="UP001500393">
    <property type="component" value="Unassembled WGS sequence"/>
</dbReference>
<keyword evidence="3" id="KW-0324">Glycolysis</keyword>
<reference evidence="5 6" key="1">
    <citation type="journal article" date="2019" name="Int. J. Syst. Evol. Microbiol.">
        <title>The Global Catalogue of Microorganisms (GCM) 10K type strain sequencing project: providing services to taxonomists for standard genome sequencing and annotation.</title>
        <authorList>
            <consortium name="The Broad Institute Genomics Platform"/>
            <consortium name="The Broad Institute Genome Sequencing Center for Infectious Disease"/>
            <person name="Wu L."/>
            <person name="Ma J."/>
        </authorList>
    </citation>
    <scope>NUCLEOTIDE SEQUENCE [LARGE SCALE GENOMIC DNA]</scope>
    <source>
        <strain evidence="5 6">JCM 14969</strain>
    </source>
</reference>
<keyword evidence="4" id="KW-0413">Isomerase</keyword>
<evidence type="ECO:0000256" key="4">
    <source>
        <dbReference type="ARBA" id="ARBA00023235"/>
    </source>
</evidence>
<evidence type="ECO:0000256" key="2">
    <source>
        <dbReference type="ARBA" id="ARBA00012028"/>
    </source>
</evidence>
<accession>A0ABN2CZ88</accession>
<organism evidence="5 6">
    <name type="scientific">Kribbella sancticallisti</name>
    <dbReference type="NCBI Taxonomy" id="460087"/>
    <lineage>
        <taxon>Bacteria</taxon>
        <taxon>Bacillati</taxon>
        <taxon>Actinomycetota</taxon>
        <taxon>Actinomycetes</taxon>
        <taxon>Propionibacteriales</taxon>
        <taxon>Kribbellaceae</taxon>
        <taxon>Kribbella</taxon>
    </lineage>
</organism>
<dbReference type="EMBL" id="BAAAOS010000017">
    <property type="protein sequence ID" value="GAA1566607.1"/>
    <property type="molecule type" value="Genomic_DNA"/>
</dbReference>
<dbReference type="InterPro" id="IPR029033">
    <property type="entry name" value="His_PPase_superfam"/>
</dbReference>
<sequence>MDVGVPTTLIYETHSTTLDNENGIATGWLPGELSEEGRRHAVDLGDRRRGAVDIVFSSDLHRAMKTVELAALGVPHLVDWRLRECNYGELNGTPAAGLAPRDRWIDQPYPGGQSYREVLELTRSWLDDVKRWYGERRLLVVAHSANRWALQHLLTDVPLEELVDAPFDWRPGWVYEI</sequence>
<dbReference type="EC" id="5.4.2.11" evidence="2"/>
<dbReference type="Pfam" id="PF00300">
    <property type="entry name" value="His_Phos_1"/>
    <property type="match status" value="1"/>
</dbReference>
<evidence type="ECO:0000256" key="3">
    <source>
        <dbReference type="ARBA" id="ARBA00023152"/>
    </source>
</evidence>
<keyword evidence="6" id="KW-1185">Reference proteome</keyword>
<evidence type="ECO:0000256" key="1">
    <source>
        <dbReference type="ARBA" id="ARBA00006717"/>
    </source>
</evidence>
<comment type="similarity">
    <text evidence="1">Belongs to the phosphoglycerate mutase family. BPG-dependent PGAM subfamily.</text>
</comment>
<dbReference type="PANTHER" id="PTHR11931">
    <property type="entry name" value="PHOSPHOGLYCERATE MUTASE"/>
    <property type="match status" value="1"/>
</dbReference>
<protein>
    <recommendedName>
        <fullName evidence="2">phosphoglycerate mutase (2,3-diphosphoglycerate-dependent)</fullName>
        <ecNumber evidence="2">5.4.2.11</ecNumber>
    </recommendedName>
</protein>
<dbReference type="CDD" id="cd07067">
    <property type="entry name" value="HP_PGM_like"/>
    <property type="match status" value="1"/>
</dbReference>